<dbReference type="OrthoDB" id="10439882at2759"/>
<comment type="caution">
    <text evidence="1">The sequence shown here is derived from an EMBL/GenBank/DDBJ whole genome shotgun (WGS) entry which is preliminary data.</text>
</comment>
<protein>
    <submittedName>
        <fullName evidence="1">Uncharacterized protein</fullName>
    </submittedName>
</protein>
<dbReference type="EMBL" id="JXTB01000002">
    <property type="protein sequence ID" value="PON80239.1"/>
    <property type="molecule type" value="Genomic_DNA"/>
</dbReference>
<sequence length="69" mass="7370">MTTISQSTTGSKMALKWPKKSLESKITCGFMSSVGSKALAGLGFSGLAVQPVLVVSPENCWRHVVEEEL</sequence>
<reference evidence="2" key="1">
    <citation type="submission" date="2016-06" db="EMBL/GenBank/DDBJ databases">
        <title>Parallel loss of symbiosis genes in relatives of nitrogen-fixing non-legume Parasponia.</title>
        <authorList>
            <person name="Van Velzen R."/>
            <person name="Holmer R."/>
            <person name="Bu F."/>
            <person name="Rutten L."/>
            <person name="Van Zeijl A."/>
            <person name="Liu W."/>
            <person name="Santuari L."/>
            <person name="Cao Q."/>
            <person name="Sharma T."/>
            <person name="Shen D."/>
            <person name="Roswanjaya Y."/>
            <person name="Wardhani T."/>
            <person name="Kalhor M.S."/>
            <person name="Jansen J."/>
            <person name="Van den Hoogen J."/>
            <person name="Gungor B."/>
            <person name="Hartog M."/>
            <person name="Hontelez J."/>
            <person name="Verver J."/>
            <person name="Yang W.-C."/>
            <person name="Schijlen E."/>
            <person name="Repin R."/>
            <person name="Schilthuizen M."/>
            <person name="Schranz E."/>
            <person name="Heidstra R."/>
            <person name="Miyata K."/>
            <person name="Fedorova E."/>
            <person name="Kohlen W."/>
            <person name="Bisseling T."/>
            <person name="Smit S."/>
            <person name="Geurts R."/>
        </authorList>
    </citation>
    <scope>NUCLEOTIDE SEQUENCE [LARGE SCALE GENOMIC DNA]</scope>
    <source>
        <strain evidence="2">cv. WU1-14</strain>
    </source>
</reference>
<accession>A0A2P5E3X5</accession>
<dbReference type="AlphaFoldDB" id="A0A2P5E3X5"/>
<dbReference type="Proteomes" id="UP000237105">
    <property type="component" value="Unassembled WGS sequence"/>
</dbReference>
<evidence type="ECO:0000313" key="1">
    <source>
        <dbReference type="EMBL" id="PON80239.1"/>
    </source>
</evidence>
<name>A0A2P5E3X5_PARAD</name>
<organism evidence="1 2">
    <name type="scientific">Parasponia andersonii</name>
    <name type="common">Sponia andersonii</name>
    <dbReference type="NCBI Taxonomy" id="3476"/>
    <lineage>
        <taxon>Eukaryota</taxon>
        <taxon>Viridiplantae</taxon>
        <taxon>Streptophyta</taxon>
        <taxon>Embryophyta</taxon>
        <taxon>Tracheophyta</taxon>
        <taxon>Spermatophyta</taxon>
        <taxon>Magnoliopsida</taxon>
        <taxon>eudicotyledons</taxon>
        <taxon>Gunneridae</taxon>
        <taxon>Pentapetalae</taxon>
        <taxon>rosids</taxon>
        <taxon>fabids</taxon>
        <taxon>Rosales</taxon>
        <taxon>Cannabaceae</taxon>
        <taxon>Parasponia</taxon>
    </lineage>
</organism>
<keyword evidence="2" id="KW-1185">Reference proteome</keyword>
<evidence type="ECO:0000313" key="2">
    <source>
        <dbReference type="Proteomes" id="UP000237105"/>
    </source>
</evidence>
<proteinExistence type="predicted"/>
<gene>
    <name evidence="1" type="ORF">PanWU01x14_006890</name>
</gene>